<dbReference type="SUPFAM" id="SSF56672">
    <property type="entry name" value="DNA/RNA polymerases"/>
    <property type="match status" value="1"/>
</dbReference>
<evidence type="ECO:0008006" key="4">
    <source>
        <dbReference type="Google" id="ProtNLM"/>
    </source>
</evidence>
<evidence type="ECO:0000313" key="3">
    <source>
        <dbReference type="Proteomes" id="UP001057375"/>
    </source>
</evidence>
<name>A0ABQ5JW80_9EUKA</name>
<reference evidence="2" key="1">
    <citation type="submission" date="2022-03" db="EMBL/GenBank/DDBJ databases">
        <title>Draft genome sequence of Aduncisulcus paluster, a free-living microaerophilic Fornicata.</title>
        <authorList>
            <person name="Yuyama I."/>
            <person name="Kume K."/>
            <person name="Tamura T."/>
            <person name="Inagaki Y."/>
            <person name="Hashimoto T."/>
        </authorList>
    </citation>
    <scope>NUCLEOTIDE SEQUENCE</scope>
    <source>
        <strain evidence="2">NY0171</strain>
    </source>
</reference>
<organism evidence="2 3">
    <name type="scientific">Aduncisulcus paluster</name>
    <dbReference type="NCBI Taxonomy" id="2918883"/>
    <lineage>
        <taxon>Eukaryota</taxon>
        <taxon>Metamonada</taxon>
        <taxon>Carpediemonas-like organisms</taxon>
        <taxon>Aduncisulcus</taxon>
    </lineage>
</organism>
<proteinExistence type="predicted"/>
<feature type="compositionally biased region" description="Polar residues" evidence="1">
    <location>
        <begin position="158"/>
        <end position="168"/>
    </location>
</feature>
<feature type="region of interest" description="Disordered" evidence="1">
    <location>
        <begin position="118"/>
        <end position="141"/>
    </location>
</feature>
<comment type="caution">
    <text evidence="2">The sequence shown here is derived from an EMBL/GenBank/DDBJ whole genome shotgun (WGS) entry which is preliminary data.</text>
</comment>
<protein>
    <recommendedName>
        <fullName evidence="4">Reverse transcriptase domain-containing protein</fullName>
    </recommendedName>
</protein>
<gene>
    <name evidence="2" type="ORF">ADUPG1_011578</name>
</gene>
<sequence length="208" mass="22847">MEPITSLLDTKKTFLWTAKHDETLLGVKKALLQGNTLAALSDTGELILYTDASSVAIMSPKGIKSAKTAKAVAPSKDGSEKVILITKKIKQKFVTPKSVEEKFDSAPVEIDKFDTVESAPIAPKDSKDEDTEEPRTNSDVQEVLKCSEDEEVEIGSAPQKTVSPTLQTAPVVTTDEPYIKLGRLESVDQKEVLNFIRRFEDLSDRHEG</sequence>
<dbReference type="InterPro" id="IPR043502">
    <property type="entry name" value="DNA/RNA_pol_sf"/>
</dbReference>
<accession>A0ABQ5JW80</accession>
<feature type="non-terminal residue" evidence="2">
    <location>
        <position position="208"/>
    </location>
</feature>
<evidence type="ECO:0000313" key="2">
    <source>
        <dbReference type="EMBL" id="GKT19833.1"/>
    </source>
</evidence>
<dbReference type="Proteomes" id="UP001057375">
    <property type="component" value="Unassembled WGS sequence"/>
</dbReference>
<dbReference type="EMBL" id="BQXS01012107">
    <property type="protein sequence ID" value="GKT19833.1"/>
    <property type="molecule type" value="Genomic_DNA"/>
</dbReference>
<evidence type="ECO:0000256" key="1">
    <source>
        <dbReference type="SAM" id="MobiDB-lite"/>
    </source>
</evidence>
<keyword evidence="3" id="KW-1185">Reference proteome</keyword>
<feature type="region of interest" description="Disordered" evidence="1">
    <location>
        <begin position="149"/>
        <end position="168"/>
    </location>
</feature>